<dbReference type="InterPro" id="IPR000719">
    <property type="entry name" value="Prot_kinase_dom"/>
</dbReference>
<dbReference type="FunFam" id="3.80.10.10:FF:000383">
    <property type="entry name" value="Leucine-rich repeat receptor protein kinase EMS1"/>
    <property type="match status" value="1"/>
</dbReference>
<evidence type="ECO:0000256" key="5">
    <source>
        <dbReference type="ARBA" id="ARBA00022692"/>
    </source>
</evidence>
<dbReference type="Gene3D" id="3.30.200.20">
    <property type="entry name" value="Phosphorylase Kinase, domain 1"/>
    <property type="match status" value="1"/>
</dbReference>
<dbReference type="Pfam" id="PF07714">
    <property type="entry name" value="PK_Tyr_Ser-Thr"/>
    <property type="match status" value="1"/>
</dbReference>
<evidence type="ECO:0000256" key="13">
    <source>
        <dbReference type="SAM" id="Phobius"/>
    </source>
</evidence>
<evidence type="ECO:0000313" key="17">
    <source>
        <dbReference type="EnsemblPlants" id="Kaladp0048s0348.1.v1.1"/>
    </source>
</evidence>
<feature type="region of interest" description="Disordered" evidence="12">
    <location>
        <begin position="843"/>
        <end position="892"/>
    </location>
</feature>
<dbReference type="SMART" id="SM00369">
    <property type="entry name" value="LRR_TYP"/>
    <property type="match status" value="6"/>
</dbReference>
<feature type="domain" description="Cyclic nucleotide-binding" evidence="16">
    <location>
        <begin position="512"/>
        <end position="576"/>
    </location>
</feature>
<keyword evidence="4" id="KW-0433">Leucine-rich repeat</keyword>
<dbReference type="InterPro" id="IPR001245">
    <property type="entry name" value="Ser-Thr/Tyr_kinase_cat_dom"/>
</dbReference>
<dbReference type="FunFam" id="1.10.510.10:FF:000448">
    <property type="entry name" value="Putative LRR receptor-like serine/threonine-protein kinase"/>
    <property type="match status" value="1"/>
</dbReference>
<keyword evidence="8 13" id="KW-1133">Transmembrane helix</keyword>
<dbReference type="SUPFAM" id="SSF56112">
    <property type="entry name" value="Protein kinase-like (PK-like)"/>
    <property type="match status" value="1"/>
</dbReference>
<feature type="chain" id="PRO_5029712507" evidence="14">
    <location>
        <begin position="30"/>
        <end position="892"/>
    </location>
</feature>
<keyword evidence="6 14" id="KW-0732">Signal</keyword>
<evidence type="ECO:0000259" key="15">
    <source>
        <dbReference type="PROSITE" id="PS50011"/>
    </source>
</evidence>
<dbReference type="InterPro" id="IPR032675">
    <property type="entry name" value="LRR_dom_sf"/>
</dbReference>
<dbReference type="FunFam" id="3.80.10.10:FF:000041">
    <property type="entry name" value="LRR receptor-like serine/threonine-protein kinase ERECTA"/>
    <property type="match status" value="1"/>
</dbReference>
<dbReference type="EnsemblPlants" id="Kaladp0048s0348.1.v1.1">
    <property type="protein sequence ID" value="Kaladp0048s0348.1.v1.1"/>
    <property type="gene ID" value="Kaladp0048s0348.v1.1"/>
</dbReference>
<evidence type="ECO:0000256" key="7">
    <source>
        <dbReference type="ARBA" id="ARBA00022737"/>
    </source>
</evidence>
<dbReference type="PRINTS" id="PR00019">
    <property type="entry name" value="LEURICHRPT"/>
</dbReference>
<dbReference type="Proteomes" id="UP000594263">
    <property type="component" value="Unplaced"/>
</dbReference>
<evidence type="ECO:0000256" key="3">
    <source>
        <dbReference type="ARBA" id="ARBA00022475"/>
    </source>
</evidence>
<dbReference type="Gene3D" id="1.10.510.10">
    <property type="entry name" value="Transferase(Phosphotransferase) domain 1"/>
    <property type="match status" value="1"/>
</dbReference>
<feature type="compositionally biased region" description="Acidic residues" evidence="12">
    <location>
        <begin position="880"/>
        <end position="892"/>
    </location>
</feature>
<evidence type="ECO:0000256" key="6">
    <source>
        <dbReference type="ARBA" id="ARBA00022729"/>
    </source>
</evidence>
<reference evidence="17" key="1">
    <citation type="submission" date="2021-01" db="UniProtKB">
        <authorList>
            <consortium name="EnsemblPlants"/>
        </authorList>
    </citation>
    <scope>IDENTIFICATION</scope>
</reference>
<dbReference type="GO" id="GO:0004672">
    <property type="term" value="F:protein kinase activity"/>
    <property type="evidence" value="ECO:0007669"/>
    <property type="project" value="InterPro"/>
</dbReference>
<dbReference type="PANTHER" id="PTHR27000">
    <property type="entry name" value="LEUCINE-RICH REPEAT RECEPTOR-LIKE PROTEIN KINASE FAMILY PROTEIN-RELATED"/>
    <property type="match status" value="1"/>
</dbReference>
<feature type="transmembrane region" description="Helical" evidence="13">
    <location>
        <begin position="445"/>
        <end position="471"/>
    </location>
</feature>
<dbReference type="Gene3D" id="3.80.10.10">
    <property type="entry name" value="Ribonuclease Inhibitor"/>
    <property type="match status" value="2"/>
</dbReference>
<dbReference type="AlphaFoldDB" id="A0A7N0TZH1"/>
<evidence type="ECO:0000256" key="14">
    <source>
        <dbReference type="SAM" id="SignalP"/>
    </source>
</evidence>
<evidence type="ECO:0000256" key="2">
    <source>
        <dbReference type="ARBA" id="ARBA00004479"/>
    </source>
</evidence>
<evidence type="ECO:0000256" key="12">
    <source>
        <dbReference type="SAM" id="MobiDB-lite"/>
    </source>
</evidence>
<keyword evidence="9 13" id="KW-0472">Membrane</keyword>
<dbReference type="FunFam" id="3.30.200.20:FF:000433">
    <property type="entry name" value="Predicted protein"/>
    <property type="match status" value="1"/>
</dbReference>
<evidence type="ECO:0000256" key="11">
    <source>
        <dbReference type="ARBA" id="ARBA00023180"/>
    </source>
</evidence>
<evidence type="ECO:0000259" key="16">
    <source>
        <dbReference type="PROSITE" id="PS50042"/>
    </source>
</evidence>
<feature type="signal peptide" evidence="14">
    <location>
        <begin position="1"/>
        <end position="29"/>
    </location>
</feature>
<dbReference type="PROSITE" id="PS50042">
    <property type="entry name" value="CNMP_BINDING_3"/>
    <property type="match status" value="1"/>
</dbReference>
<dbReference type="InterPro" id="IPR001611">
    <property type="entry name" value="Leu-rich_rpt"/>
</dbReference>
<evidence type="ECO:0000313" key="18">
    <source>
        <dbReference type="Proteomes" id="UP000594263"/>
    </source>
</evidence>
<feature type="compositionally biased region" description="Basic and acidic residues" evidence="12">
    <location>
        <begin position="843"/>
        <end position="855"/>
    </location>
</feature>
<keyword evidence="10" id="KW-0675">Receptor</keyword>
<evidence type="ECO:0000256" key="9">
    <source>
        <dbReference type="ARBA" id="ARBA00023136"/>
    </source>
</evidence>
<evidence type="ECO:0000256" key="1">
    <source>
        <dbReference type="ARBA" id="ARBA00004236"/>
    </source>
</evidence>
<evidence type="ECO:0000256" key="10">
    <source>
        <dbReference type="ARBA" id="ARBA00023170"/>
    </source>
</evidence>
<accession>A0A7N0TZH1</accession>
<dbReference type="SUPFAM" id="SSF52047">
    <property type="entry name" value="RNI-like"/>
    <property type="match status" value="1"/>
</dbReference>
<dbReference type="InterPro" id="IPR003591">
    <property type="entry name" value="Leu-rich_rpt_typical-subtyp"/>
</dbReference>
<keyword evidence="18" id="KW-1185">Reference proteome</keyword>
<proteinExistence type="predicted"/>
<comment type="subcellular location">
    <subcellularLocation>
        <location evidence="1">Cell membrane</location>
    </subcellularLocation>
    <subcellularLocation>
        <location evidence="2">Membrane</location>
        <topology evidence="2">Single-pass type I membrane protein</topology>
    </subcellularLocation>
</comment>
<organism evidence="17 18">
    <name type="scientific">Kalanchoe fedtschenkoi</name>
    <name type="common">Lavender scallops</name>
    <name type="synonym">South American air plant</name>
    <dbReference type="NCBI Taxonomy" id="63787"/>
    <lineage>
        <taxon>Eukaryota</taxon>
        <taxon>Viridiplantae</taxon>
        <taxon>Streptophyta</taxon>
        <taxon>Embryophyta</taxon>
        <taxon>Tracheophyta</taxon>
        <taxon>Spermatophyta</taxon>
        <taxon>Magnoliopsida</taxon>
        <taxon>eudicotyledons</taxon>
        <taxon>Gunneridae</taxon>
        <taxon>Pentapetalae</taxon>
        <taxon>Saxifragales</taxon>
        <taxon>Crassulaceae</taxon>
        <taxon>Kalanchoe</taxon>
    </lineage>
</organism>
<keyword evidence="5 13" id="KW-0812">Transmembrane</keyword>
<sequence length="892" mass="98893">MGPTRALLLKFNVLLLVVVIQFGVLVVSAQREPLTSEVERSALLGLRASLGIRARDWPKQADPCRAWAGIGCRNGTVVGVSLYGLSRTKRGMLEPRFQVDSMVNLTRLEVFNSTGFVLHGVIPEWFGEWLGGLQVLDLRSSLVVGSIPESLGRLKELNVLVLADNLIDGRIPEALWRLSRLTVLDLSRNKLAGSVPLMFRFMFNLTRIDLSSNRLSGPVPYDLPRLTYLNLSSNGFMGAIPAELGNMSELVELDLGSNMLSGWLPKSVAALKSLRKMNIGENVLEGRLSDDMFSDLKELEFLDLSYNRFDGAFPSGLWSLPKLTFLDVSGNDFTGTLTELSCSNDSARNAVFDLSNNLFYGGLVCRLGQFSVVDLSGNYFAGKVPSGAMNHTIFFRNCLQSVGSQRSFEDCRLFYAQRGLSFHNFEASSPVQPPFPEPSPKSNKLLAYVIAGVFGGCGFTVILVIVLFCIIKAWDMGHENQRGTADVETVPDEGVASLTKLTPSSFGESFTFDQLAQSSWNFSESNLIKHGHSGDLFRGVLDGGIHVVIKRVDLNTIKKESFMSELELLSKVSHTRLIPFLGHCLEHEDQKFLVYKHMPNGDLSNSLHRKTTSADGSLLSLDWIIRSKIAIEAAEGLCFFHHECTCTPPLVHRDIQSTSILLDDKFEVRLGSLSEVHVQEGDPHSHLFTRLWRSSDQFRSGSPAATCAYDVYCFGKVLLELVTGQAGMSNADEATTKQWLEKTLPHISIYDKEPATKIMDASLVLDDDLLDEVWSMAIVARTCLDPKPSRRPPMRHILKALENPLKVVRDERSTSAKLKPSSSMQSWTAAFFGSWLQGSLAPNREENGSFKHSDRLINQGSIGHNNHSSSRKRQAIEICPEPDELQDLETQD</sequence>
<name>A0A7N0TZH1_KALFE</name>
<dbReference type="GO" id="GO:0005886">
    <property type="term" value="C:plasma membrane"/>
    <property type="evidence" value="ECO:0007669"/>
    <property type="project" value="UniProtKB-SubCell"/>
</dbReference>
<dbReference type="OMA" id="NEKCIVY"/>
<dbReference type="GO" id="GO:0005524">
    <property type="term" value="F:ATP binding"/>
    <property type="evidence" value="ECO:0007669"/>
    <property type="project" value="InterPro"/>
</dbReference>
<feature type="compositionally biased region" description="Polar residues" evidence="12">
    <location>
        <begin position="856"/>
        <end position="868"/>
    </location>
</feature>
<keyword evidence="7" id="KW-0677">Repeat</keyword>
<dbReference type="Pfam" id="PF00560">
    <property type="entry name" value="LRR_1"/>
    <property type="match status" value="1"/>
</dbReference>
<dbReference type="Gramene" id="Kaladp0048s0348.1.v1.1">
    <property type="protein sequence ID" value="Kaladp0048s0348.1.v1.1"/>
    <property type="gene ID" value="Kaladp0048s0348.v1.1"/>
</dbReference>
<keyword evidence="3" id="KW-1003">Cell membrane</keyword>
<dbReference type="InterPro" id="IPR011009">
    <property type="entry name" value="Kinase-like_dom_sf"/>
</dbReference>
<evidence type="ECO:0000256" key="4">
    <source>
        <dbReference type="ARBA" id="ARBA00022614"/>
    </source>
</evidence>
<dbReference type="InterPro" id="IPR000595">
    <property type="entry name" value="cNMP-bd_dom"/>
</dbReference>
<dbReference type="PROSITE" id="PS50011">
    <property type="entry name" value="PROTEIN_KINASE_DOM"/>
    <property type="match status" value="1"/>
</dbReference>
<protein>
    <submittedName>
        <fullName evidence="17">Uncharacterized protein</fullName>
    </submittedName>
</protein>
<feature type="domain" description="Protein kinase" evidence="15">
    <location>
        <begin position="522"/>
        <end position="806"/>
    </location>
</feature>
<keyword evidence="11" id="KW-0325">Glycoprotein</keyword>
<evidence type="ECO:0000256" key="8">
    <source>
        <dbReference type="ARBA" id="ARBA00022989"/>
    </source>
</evidence>
<dbReference type="Pfam" id="PF13855">
    <property type="entry name" value="LRR_8"/>
    <property type="match status" value="2"/>
</dbReference>
<dbReference type="PANTHER" id="PTHR27000:SF775">
    <property type="entry name" value="PLANT INTRACELLULAR RAS-GROUP-RELATED LRR PROTEIN 3"/>
    <property type="match status" value="1"/>
</dbReference>